<dbReference type="Gene3D" id="3.30.300.30">
    <property type="match status" value="1"/>
</dbReference>
<proteinExistence type="predicted"/>
<dbReference type="InterPro" id="IPR000873">
    <property type="entry name" value="AMP-dep_synth/lig_dom"/>
</dbReference>
<dbReference type="Proteomes" id="UP000031419">
    <property type="component" value="Unassembled WGS sequence"/>
</dbReference>
<dbReference type="PANTHER" id="PTHR43201:SF32">
    <property type="entry name" value="2-SUCCINYLBENZOATE--COA LIGASE, CHLOROPLASTIC_PEROXISOMAL"/>
    <property type="match status" value="1"/>
</dbReference>
<dbReference type="PANTHER" id="PTHR43201">
    <property type="entry name" value="ACYL-COA SYNTHETASE"/>
    <property type="match status" value="1"/>
</dbReference>
<dbReference type="GO" id="GO:0006631">
    <property type="term" value="P:fatty acid metabolic process"/>
    <property type="evidence" value="ECO:0007669"/>
    <property type="project" value="TreeGrafter"/>
</dbReference>
<dbReference type="InterPro" id="IPR042099">
    <property type="entry name" value="ANL_N_sf"/>
</dbReference>
<reference evidence="3 4" key="1">
    <citation type="submission" date="2014-06" db="EMBL/GenBank/DDBJ databases">
        <title>Saccharopolyspora rectivirgula DSM-43113 Genome sequencing.</title>
        <authorList>
            <person name="Barrera C."/>
            <person name="Millon L."/>
            <person name="Rognon B."/>
            <person name="Zaugg C."/>
            <person name="Monod M."/>
        </authorList>
    </citation>
    <scope>NUCLEOTIDE SEQUENCE [LARGE SCALE GENOMIC DNA]</scope>
    <source>
        <strain evidence="3 4">DSM 43113</strain>
    </source>
</reference>
<dbReference type="SUPFAM" id="SSF56801">
    <property type="entry name" value="Acetyl-CoA synthetase-like"/>
    <property type="match status" value="1"/>
</dbReference>
<name>A0A073B2G8_9PSEU</name>
<accession>A0A073B2G8</accession>
<evidence type="ECO:0000313" key="4">
    <source>
        <dbReference type="Proteomes" id="UP000031419"/>
    </source>
</evidence>
<dbReference type="InterPro" id="IPR025110">
    <property type="entry name" value="AMP-bd_C"/>
</dbReference>
<feature type="domain" description="AMP-binding enzyme C-terminal" evidence="2">
    <location>
        <begin position="439"/>
        <end position="510"/>
    </location>
</feature>
<dbReference type="GO" id="GO:0031956">
    <property type="term" value="F:medium-chain fatty acid-CoA ligase activity"/>
    <property type="evidence" value="ECO:0007669"/>
    <property type="project" value="TreeGrafter"/>
</dbReference>
<dbReference type="Pfam" id="PF13193">
    <property type="entry name" value="AMP-binding_C"/>
    <property type="match status" value="1"/>
</dbReference>
<evidence type="ECO:0000313" key="3">
    <source>
        <dbReference type="EMBL" id="KEI45746.1"/>
    </source>
</evidence>
<dbReference type="Gene3D" id="3.40.50.12780">
    <property type="entry name" value="N-terminal domain of ligase-like"/>
    <property type="match status" value="1"/>
</dbReference>
<organism evidence="3 4">
    <name type="scientific">Saccharopolyspora rectivirgula</name>
    <dbReference type="NCBI Taxonomy" id="28042"/>
    <lineage>
        <taxon>Bacteria</taxon>
        <taxon>Bacillati</taxon>
        <taxon>Actinomycetota</taxon>
        <taxon>Actinomycetes</taxon>
        <taxon>Pseudonocardiales</taxon>
        <taxon>Pseudonocardiaceae</taxon>
        <taxon>Saccharopolyspora</taxon>
    </lineage>
</organism>
<dbReference type="STRING" id="28042.GU90_02305"/>
<dbReference type="eggNOG" id="COG0318">
    <property type="taxonomic scope" value="Bacteria"/>
</dbReference>
<comment type="caution">
    <text evidence="3">The sequence shown here is derived from an EMBL/GenBank/DDBJ whole genome shotgun (WGS) entry which is preliminary data.</text>
</comment>
<dbReference type="InterPro" id="IPR045851">
    <property type="entry name" value="AMP-bd_C_sf"/>
</dbReference>
<evidence type="ECO:0000259" key="1">
    <source>
        <dbReference type="Pfam" id="PF00501"/>
    </source>
</evidence>
<feature type="domain" description="AMP-dependent synthetase/ligase" evidence="1">
    <location>
        <begin position="11"/>
        <end position="388"/>
    </location>
</feature>
<dbReference type="EMBL" id="JNVU01000009">
    <property type="protein sequence ID" value="KEI45746.1"/>
    <property type="molecule type" value="Genomic_DNA"/>
</dbReference>
<keyword evidence="4" id="KW-1185">Reference proteome</keyword>
<sequence length="536" mass="57408">MNLLSMLDDLVRRDPEATIAIDSHADHPVVVTRGRFQQRVLALRAELVAHGIGRGDCVAVWLPNWSDALVWQFAVASLGAHVIGLNTRYNVDEVAHVLQRAEPAVLAIAHRFHGLDLLDRLRRAVRLAEAAPPSVAVVAGPHGTVDDPEHYDIGSGAWVPTFESAAPEAPPAAGDELAVAFTTSGSTGKPKLAAHKESAVVSHACADARGIGIHDGDVVLCALPLSGVFGFSTAMAAIAGGAACLLEPVFDEDGVVADMARWGVTHVVAGDDMLVRIAAAWRREPRDLPRWRWLGTADFLGRSQEVAEWVRDAFGTVTSGVYGSSEVFALACFWPDDEPAPRRWSGGGRPVSDEIQARIVDPVSGEVMTAGEQGELQLRGPNVVDAYLGDPEAAARSFTADGWFRTGDLAVLAEDGAIEYICRLGDVLRLRGFLVDPAEIEQRLTAHPAVLTAKVVGIRESSGETLAIGFVVPEPGHAVTEQELRTWCAQGLARFKVPAAIHLIDEMPTTSGTNGTKIRAATLREWAQQRHMEAAR</sequence>
<gene>
    <name evidence="3" type="ORF">GU90_02305</name>
</gene>
<protein>
    <submittedName>
        <fullName evidence="3">Acyl-CoA synthetase</fullName>
    </submittedName>
</protein>
<dbReference type="RefSeq" id="WP_029721577.1">
    <property type="nucleotide sequence ID" value="NZ_JNVU01000009.1"/>
</dbReference>
<dbReference type="Pfam" id="PF00501">
    <property type="entry name" value="AMP-binding"/>
    <property type="match status" value="1"/>
</dbReference>
<dbReference type="AlphaFoldDB" id="A0A073B2G8"/>
<evidence type="ECO:0000259" key="2">
    <source>
        <dbReference type="Pfam" id="PF13193"/>
    </source>
</evidence>